<comment type="cofactor">
    <cofactor evidence="1">
        <name>biotin</name>
        <dbReference type="ChEBI" id="CHEBI:57586"/>
    </cofactor>
</comment>
<keyword evidence="7" id="KW-0092">Biotin</keyword>
<dbReference type="InterPro" id="IPR005930">
    <property type="entry name" value="Pyruv_COase"/>
</dbReference>
<dbReference type="InterPro" id="IPR011761">
    <property type="entry name" value="ATP-grasp"/>
</dbReference>
<dbReference type="Gene3D" id="2.40.50.100">
    <property type="match status" value="1"/>
</dbReference>
<dbReference type="SUPFAM" id="SSF56059">
    <property type="entry name" value="Glutathione synthetase ATP-binding domain-like"/>
    <property type="match status" value="1"/>
</dbReference>
<keyword evidence="6 8" id="KW-0067">ATP-binding</keyword>
<feature type="domain" description="Pyruvate carboxyltransferase" evidence="12">
    <location>
        <begin position="637"/>
        <end position="898"/>
    </location>
</feature>
<feature type="domain" description="Biotin carboxylation" evidence="11">
    <location>
        <begin position="110"/>
        <end position="560"/>
    </location>
</feature>
<keyword evidence="5 8" id="KW-0547">Nucleotide-binding</keyword>
<dbReference type="InterPro" id="IPR005479">
    <property type="entry name" value="CPAse_ATP-bd"/>
</dbReference>
<dbReference type="Pfam" id="PF02785">
    <property type="entry name" value="Biotin_carb_C"/>
    <property type="match status" value="1"/>
</dbReference>
<dbReference type="SMART" id="SM00878">
    <property type="entry name" value="Biotin_carb_C"/>
    <property type="match status" value="1"/>
</dbReference>
<evidence type="ECO:0000256" key="1">
    <source>
        <dbReference type="ARBA" id="ARBA00001953"/>
    </source>
</evidence>
<dbReference type="SUPFAM" id="SSF51230">
    <property type="entry name" value="Single hybrid motif"/>
    <property type="match status" value="1"/>
</dbReference>
<keyword evidence="3" id="KW-0436">Ligase</keyword>
<feature type="domain" description="Lipoyl-binding" evidence="9">
    <location>
        <begin position="1189"/>
        <end position="1258"/>
    </location>
</feature>
<gene>
    <name evidence="13" type="primary">pyc-1</name>
    <name evidence="13" type="ORF">T4C_1154</name>
</gene>
<organism evidence="13 14">
    <name type="scientific">Trichinella pseudospiralis</name>
    <name type="common">Parasitic roundworm</name>
    <dbReference type="NCBI Taxonomy" id="6337"/>
    <lineage>
        <taxon>Eukaryota</taxon>
        <taxon>Metazoa</taxon>
        <taxon>Ecdysozoa</taxon>
        <taxon>Nematoda</taxon>
        <taxon>Enoplea</taxon>
        <taxon>Dorylaimia</taxon>
        <taxon>Trichinellida</taxon>
        <taxon>Trichinellidae</taxon>
        <taxon>Trichinella</taxon>
    </lineage>
</organism>
<dbReference type="PROSITE" id="PS50979">
    <property type="entry name" value="BC"/>
    <property type="match status" value="1"/>
</dbReference>
<dbReference type="FunFam" id="2.40.50.100:FF:000003">
    <property type="entry name" value="Acetyl-CoA carboxylase biotin carboxyl carrier protein"/>
    <property type="match status" value="1"/>
</dbReference>
<evidence type="ECO:0000256" key="4">
    <source>
        <dbReference type="ARBA" id="ARBA00022723"/>
    </source>
</evidence>
<dbReference type="FunFam" id="3.30.470.20:FF:000012">
    <property type="entry name" value="Pyruvate carboxylase"/>
    <property type="match status" value="1"/>
</dbReference>
<dbReference type="AlphaFoldDB" id="A0A0V1J348"/>
<dbReference type="Pfam" id="PF02436">
    <property type="entry name" value="PYC_OADA"/>
    <property type="match status" value="1"/>
</dbReference>
<dbReference type="PROSITE" id="PS50968">
    <property type="entry name" value="BIOTINYL_LIPOYL"/>
    <property type="match status" value="1"/>
</dbReference>
<protein>
    <recommendedName>
        <fullName evidence="2">pyruvate carboxylase</fullName>
        <ecNumber evidence="2">6.4.1.1</ecNumber>
    </recommendedName>
</protein>
<dbReference type="InterPro" id="IPR000089">
    <property type="entry name" value="Biotin_lipoyl"/>
</dbReference>
<dbReference type="InterPro" id="IPR005481">
    <property type="entry name" value="BC-like_N"/>
</dbReference>
<reference evidence="13 14" key="1">
    <citation type="submission" date="2015-01" db="EMBL/GenBank/DDBJ databases">
        <title>Evolution of Trichinella species and genotypes.</title>
        <authorList>
            <person name="Korhonen P.K."/>
            <person name="Edoardo P."/>
            <person name="Giuseppe L.R."/>
            <person name="Gasser R.B."/>
        </authorList>
    </citation>
    <scope>NUCLEOTIDE SEQUENCE [LARGE SCALE GENOMIC DNA]</scope>
    <source>
        <strain evidence="13">ISS176</strain>
    </source>
</reference>
<dbReference type="NCBIfam" id="NF009554">
    <property type="entry name" value="PRK12999.1"/>
    <property type="match status" value="1"/>
</dbReference>
<dbReference type="FunFam" id="3.20.20.70:FF:000033">
    <property type="entry name" value="Pyruvate carboxylase"/>
    <property type="match status" value="1"/>
</dbReference>
<dbReference type="NCBIfam" id="NF006761">
    <property type="entry name" value="PRK09282.1"/>
    <property type="match status" value="1"/>
</dbReference>
<dbReference type="NCBIfam" id="TIGR01235">
    <property type="entry name" value="pyruv_carbox"/>
    <property type="match status" value="1"/>
</dbReference>
<dbReference type="SUPFAM" id="SSF89000">
    <property type="entry name" value="post-HMGL domain-like"/>
    <property type="match status" value="1"/>
</dbReference>
<dbReference type="SUPFAM" id="SSF51246">
    <property type="entry name" value="Rudiment single hybrid motif"/>
    <property type="match status" value="1"/>
</dbReference>
<dbReference type="InterPro" id="IPR013785">
    <property type="entry name" value="Aldolase_TIM"/>
</dbReference>
<evidence type="ECO:0000259" key="12">
    <source>
        <dbReference type="PROSITE" id="PS50991"/>
    </source>
</evidence>
<dbReference type="Gene3D" id="3.10.600.10">
    <property type="entry name" value="pyruvate carboxylase f1077a mutant domain"/>
    <property type="match status" value="1"/>
</dbReference>
<dbReference type="GO" id="GO:0046872">
    <property type="term" value="F:metal ion binding"/>
    <property type="evidence" value="ECO:0007669"/>
    <property type="project" value="UniProtKB-KW"/>
</dbReference>
<feature type="domain" description="ATP-grasp" evidence="10">
    <location>
        <begin position="230"/>
        <end position="427"/>
    </location>
</feature>
<keyword evidence="13" id="KW-0670">Pyruvate</keyword>
<dbReference type="GO" id="GO:0006094">
    <property type="term" value="P:gluconeogenesis"/>
    <property type="evidence" value="ECO:0007669"/>
    <property type="project" value="InterPro"/>
</dbReference>
<sequence length="1258" mass="140250">MASCSELAWPEVDLWKNLIIITSNSSNSNSSSSSSVYKNMLIGKKHLSKVKCCVRNPLLNATDNFCRQLCTKSKSPIQRKQFKKVLVANRVMFSFFFFCSLFSLCQKNKPYIHRVTLFSGEIAIRILRALNELQIRSVGIYSEQDVNQMHRLKADEAYLVGRGMTAVSAYLNIHEIIKLAKIHDVDAIHPGYGFLSERADFAQACNDAGVTFIGPPPEVMLRMGDKISARVAAAEAGVSVVPGIENPIENAEEAAEFGKQYGFPVIFKAAYGGGGRGMRRVNKLDDVKEAFSRATSEALAAFGNGLMFVEKFIERPRHIEVQILGDMYGNIVHLYERDCSVQRRHQKIIEIAPAPNLDQQKRQLMLDDAVRLARHVKYENAGTVEFLLDQDGRHYFIEVNARLQVEHTVTEDITGVDLVQAQVRIAEGKSLEDLHLRQDLVTPIGSALQCRITAEDPSMDFCPDSGRIEVFRSGEGMGIRIDSASAYAGALISPYYDSLLVKVIAHSRNYKTTVNKMMRALKEFRIRGVKTNIPFLLNVLNNQRFLDGLVDTCFIDENPDLFKFVPSQNRAQKLLRFLKDVKVNGPMTPLVTGIPSAKVTPIVPEYDTRPLLKGWRDVLLEKGPVNFAKEIRKNRGLLLTDTTFRDAHQSLLATRVRTYDLQRIAPFLAHAMPNLFSLEMWGGATFDVSMRFLHECPWERLEILRKQVPNIPFQMLLRGANAVGYTSYPDNVVVKFCELAKKSGIDVFRIFDSLNYMPNIILGGVIETAISYTGDVADPNREMYNLNYYLKLAEEIVKAGTHILCIKDMAGLLKPKSSKVLLSALRDRFPDLPIHVHSHDTAGVAVASMLACVEAGADIVDVAVDSMSGMTSQPSMGAMVAVLNDSPFHTGNSFQSCTDLILLAGIDSADVSKYSAYWELARQLYGPFECTTTMKSGNADVYVHEIPGGQYTNLQFQAYSLGLGDKFEQIKRKYVEADALLGKLIKVTPTSKVVGDLAQFMVHNNLDGPTLLKQASTLSFPESVVQFMQGLVGQPPYGFPEPLRTQILRHRERINGRPGESLPPVDFESLRHELQQKHEKQIRDVHVISYAMYPKVTDDFLTFVEKYGPVDKLPTHAFFMGLSNGEEIDVELEKGKSMRIKMLAKSSLNAEGEREVFLELNGQLRSFLVKDKEASKDDTSHPKADPAVIGSVGAPMPGEVLQIKVKEGDVVKMKTPLVVITAMKMEMIIESPLDGVVKTVFAKPAMKCHAGDLLVLIE</sequence>
<dbReference type="InterPro" id="IPR016185">
    <property type="entry name" value="PreATP-grasp_dom_sf"/>
</dbReference>
<dbReference type="CDD" id="cd06850">
    <property type="entry name" value="biotinyl_domain"/>
    <property type="match status" value="1"/>
</dbReference>
<evidence type="ECO:0000259" key="11">
    <source>
        <dbReference type="PROSITE" id="PS50979"/>
    </source>
</evidence>
<evidence type="ECO:0000256" key="6">
    <source>
        <dbReference type="ARBA" id="ARBA00022840"/>
    </source>
</evidence>
<dbReference type="Pfam" id="PF00289">
    <property type="entry name" value="Biotin_carb_N"/>
    <property type="match status" value="1"/>
</dbReference>
<evidence type="ECO:0000256" key="3">
    <source>
        <dbReference type="ARBA" id="ARBA00022598"/>
    </source>
</evidence>
<dbReference type="InterPro" id="IPR055268">
    <property type="entry name" value="PCB-like"/>
</dbReference>
<dbReference type="SUPFAM" id="SSF52440">
    <property type="entry name" value="PreATP-grasp domain"/>
    <property type="match status" value="1"/>
</dbReference>
<dbReference type="Gene3D" id="3.30.470.20">
    <property type="entry name" value="ATP-grasp fold, B domain"/>
    <property type="match status" value="1"/>
</dbReference>
<dbReference type="PROSITE" id="PS50991">
    <property type="entry name" value="PYR_CT"/>
    <property type="match status" value="1"/>
</dbReference>
<dbReference type="Pfam" id="PF00364">
    <property type="entry name" value="Biotin_lipoyl"/>
    <property type="match status" value="1"/>
</dbReference>
<dbReference type="GO" id="GO:0005524">
    <property type="term" value="F:ATP binding"/>
    <property type="evidence" value="ECO:0007669"/>
    <property type="project" value="UniProtKB-UniRule"/>
</dbReference>
<evidence type="ECO:0000256" key="8">
    <source>
        <dbReference type="PROSITE-ProRule" id="PRU00409"/>
    </source>
</evidence>
<dbReference type="Pfam" id="PF02786">
    <property type="entry name" value="CPSase_L_D2"/>
    <property type="match status" value="1"/>
</dbReference>
<dbReference type="PANTHER" id="PTHR43778:SF2">
    <property type="entry name" value="PYRUVATE CARBOXYLASE, MITOCHONDRIAL"/>
    <property type="match status" value="1"/>
</dbReference>
<dbReference type="InterPro" id="IPR011054">
    <property type="entry name" value="Rudment_hybrid_motif"/>
</dbReference>
<evidence type="ECO:0000313" key="13">
    <source>
        <dbReference type="EMBL" id="KRZ29346.1"/>
    </source>
</evidence>
<comment type="caution">
    <text evidence="13">The sequence shown here is derived from an EMBL/GenBank/DDBJ whole genome shotgun (WGS) entry which is preliminary data.</text>
</comment>
<dbReference type="CDD" id="cd07937">
    <property type="entry name" value="DRE_TIM_PC_TC_5S"/>
    <property type="match status" value="1"/>
</dbReference>
<dbReference type="InterPro" id="IPR003379">
    <property type="entry name" value="Carboxylase_cons_dom"/>
</dbReference>
<name>A0A0V1J348_TRIPS</name>
<dbReference type="InterPro" id="IPR000891">
    <property type="entry name" value="PYR_CT"/>
</dbReference>
<evidence type="ECO:0000313" key="14">
    <source>
        <dbReference type="Proteomes" id="UP000054826"/>
    </source>
</evidence>
<dbReference type="EC" id="6.4.1.1" evidence="2"/>
<dbReference type="FunFam" id="3.30.1490.20:FF:000018">
    <property type="entry name" value="Biotin carboxylase"/>
    <property type="match status" value="1"/>
</dbReference>
<keyword evidence="4" id="KW-0479">Metal-binding</keyword>
<dbReference type="EMBL" id="JYDV01000141">
    <property type="protein sequence ID" value="KRZ29346.1"/>
    <property type="molecule type" value="Genomic_DNA"/>
</dbReference>
<evidence type="ECO:0000256" key="5">
    <source>
        <dbReference type="ARBA" id="ARBA00022741"/>
    </source>
</evidence>
<evidence type="ECO:0000256" key="2">
    <source>
        <dbReference type="ARBA" id="ARBA00013057"/>
    </source>
</evidence>
<dbReference type="Gene3D" id="3.20.20.70">
    <property type="entry name" value="Aldolase class I"/>
    <property type="match status" value="1"/>
</dbReference>
<dbReference type="PROSITE" id="PS00867">
    <property type="entry name" value="CPSASE_2"/>
    <property type="match status" value="1"/>
</dbReference>
<dbReference type="SUPFAM" id="SSF51569">
    <property type="entry name" value="Aldolase"/>
    <property type="match status" value="1"/>
</dbReference>
<dbReference type="InterPro" id="IPR005482">
    <property type="entry name" value="Biotin_COase_C"/>
</dbReference>
<evidence type="ECO:0000256" key="7">
    <source>
        <dbReference type="ARBA" id="ARBA00023267"/>
    </source>
</evidence>
<dbReference type="PROSITE" id="PS50975">
    <property type="entry name" value="ATP_GRASP"/>
    <property type="match status" value="1"/>
</dbReference>
<dbReference type="InterPro" id="IPR011053">
    <property type="entry name" value="Single_hybrid_motif"/>
</dbReference>
<dbReference type="Proteomes" id="UP000054826">
    <property type="component" value="Unassembled WGS sequence"/>
</dbReference>
<dbReference type="InterPro" id="IPR011764">
    <property type="entry name" value="Biotin_carboxylation_dom"/>
</dbReference>
<dbReference type="Pfam" id="PF00682">
    <property type="entry name" value="HMGL-like"/>
    <property type="match status" value="1"/>
</dbReference>
<dbReference type="GO" id="GO:0005737">
    <property type="term" value="C:cytoplasm"/>
    <property type="evidence" value="ECO:0007669"/>
    <property type="project" value="TreeGrafter"/>
</dbReference>
<dbReference type="GO" id="GO:0004736">
    <property type="term" value="F:pyruvate carboxylase activity"/>
    <property type="evidence" value="ECO:0007669"/>
    <property type="project" value="UniProtKB-EC"/>
</dbReference>
<proteinExistence type="predicted"/>
<accession>A0A0V1J348</accession>
<dbReference type="PANTHER" id="PTHR43778">
    <property type="entry name" value="PYRUVATE CARBOXYLASE"/>
    <property type="match status" value="1"/>
</dbReference>
<evidence type="ECO:0000259" key="9">
    <source>
        <dbReference type="PROSITE" id="PS50968"/>
    </source>
</evidence>
<evidence type="ECO:0000259" key="10">
    <source>
        <dbReference type="PROSITE" id="PS50975"/>
    </source>
</evidence>